<dbReference type="EMBL" id="CP036290">
    <property type="protein sequence ID" value="QDU84094.1"/>
    <property type="molecule type" value="Genomic_DNA"/>
</dbReference>
<gene>
    <name evidence="4" type="primary">acxA</name>
    <name evidence="4" type="ORF">Pla163_11970</name>
</gene>
<reference evidence="4 5" key="1">
    <citation type="submission" date="2019-02" db="EMBL/GenBank/DDBJ databases">
        <title>Deep-cultivation of Planctomycetes and their phenomic and genomic characterization uncovers novel biology.</title>
        <authorList>
            <person name="Wiegand S."/>
            <person name="Jogler M."/>
            <person name="Boedeker C."/>
            <person name="Pinto D."/>
            <person name="Vollmers J."/>
            <person name="Rivas-Marin E."/>
            <person name="Kohn T."/>
            <person name="Peeters S.H."/>
            <person name="Heuer A."/>
            <person name="Rast P."/>
            <person name="Oberbeckmann S."/>
            <person name="Bunk B."/>
            <person name="Jeske O."/>
            <person name="Meyerdierks A."/>
            <person name="Storesund J.E."/>
            <person name="Kallscheuer N."/>
            <person name="Luecker S."/>
            <person name="Lage O.M."/>
            <person name="Pohl T."/>
            <person name="Merkel B.J."/>
            <person name="Hornburger P."/>
            <person name="Mueller R.-W."/>
            <person name="Bruemmer F."/>
            <person name="Labrenz M."/>
            <person name="Spormann A.M."/>
            <person name="Op den Camp H."/>
            <person name="Overmann J."/>
            <person name="Amann R."/>
            <person name="Jetten M.S.M."/>
            <person name="Mascher T."/>
            <person name="Medema M.H."/>
            <person name="Devos D.P."/>
            <person name="Kaster A.-K."/>
            <person name="Ovreas L."/>
            <person name="Rohde M."/>
            <person name="Galperin M.Y."/>
            <person name="Jogler C."/>
        </authorList>
    </citation>
    <scope>NUCLEOTIDE SEQUENCE [LARGE SCALE GENOMIC DNA]</scope>
    <source>
        <strain evidence="4 5">Pla163</strain>
    </source>
</reference>
<evidence type="ECO:0000259" key="2">
    <source>
        <dbReference type="Pfam" id="PF05378"/>
    </source>
</evidence>
<name>A0A518CXY5_9BACT</name>
<proteinExistence type="predicted"/>
<dbReference type="AlphaFoldDB" id="A0A518CXY5"/>
<accession>A0A518CXY5</accession>
<dbReference type="GO" id="GO:0006749">
    <property type="term" value="P:glutathione metabolic process"/>
    <property type="evidence" value="ECO:0007669"/>
    <property type="project" value="TreeGrafter"/>
</dbReference>
<keyword evidence="4" id="KW-0436">Ligase</keyword>
<dbReference type="GO" id="GO:0017168">
    <property type="term" value="F:5-oxoprolinase (ATP-hydrolyzing) activity"/>
    <property type="evidence" value="ECO:0007669"/>
    <property type="project" value="TreeGrafter"/>
</dbReference>
<evidence type="ECO:0000259" key="3">
    <source>
        <dbReference type="Pfam" id="PF19278"/>
    </source>
</evidence>
<dbReference type="GO" id="GO:0018710">
    <property type="term" value="F:acetone carboxylase activity"/>
    <property type="evidence" value="ECO:0007669"/>
    <property type="project" value="UniProtKB-EC"/>
</dbReference>
<feature type="domain" description="Acetophenone carboxylase-like C-terminal" evidence="3">
    <location>
        <begin position="619"/>
        <end position="681"/>
    </location>
</feature>
<evidence type="ECO:0000259" key="1">
    <source>
        <dbReference type="Pfam" id="PF01968"/>
    </source>
</evidence>
<dbReference type="PANTHER" id="PTHR11365:SF23">
    <property type="entry name" value="HYPOTHETICAL 5-OXOPROLINASE (EUROFUNG)-RELATED"/>
    <property type="match status" value="1"/>
</dbReference>
<dbReference type="GO" id="GO:0005829">
    <property type="term" value="C:cytosol"/>
    <property type="evidence" value="ECO:0007669"/>
    <property type="project" value="TreeGrafter"/>
</dbReference>
<dbReference type="InterPro" id="IPR002821">
    <property type="entry name" value="Hydantoinase_A"/>
</dbReference>
<dbReference type="InterPro" id="IPR008040">
    <property type="entry name" value="Hydant_A_N"/>
</dbReference>
<feature type="domain" description="Hydantoinase A/oxoprolinase" evidence="1">
    <location>
        <begin position="211"/>
        <end position="501"/>
    </location>
</feature>
<dbReference type="InterPro" id="IPR045079">
    <property type="entry name" value="Oxoprolinase-like"/>
</dbReference>
<keyword evidence="5" id="KW-1185">Reference proteome</keyword>
<feature type="domain" description="Hydantoinase/oxoprolinase N-terminal" evidence="2">
    <location>
        <begin position="7"/>
        <end position="190"/>
    </location>
</feature>
<dbReference type="EC" id="6.4.1.6" evidence="4"/>
<evidence type="ECO:0000313" key="5">
    <source>
        <dbReference type="Proteomes" id="UP000319342"/>
    </source>
</evidence>
<dbReference type="PANTHER" id="PTHR11365">
    <property type="entry name" value="5-OXOPROLINASE RELATED"/>
    <property type="match status" value="1"/>
</dbReference>
<dbReference type="Pfam" id="PF05378">
    <property type="entry name" value="Hydant_A_N"/>
    <property type="match status" value="1"/>
</dbReference>
<dbReference type="Proteomes" id="UP000319342">
    <property type="component" value="Chromosome"/>
</dbReference>
<evidence type="ECO:0000313" key="4">
    <source>
        <dbReference type="EMBL" id="QDU84094.1"/>
    </source>
</evidence>
<protein>
    <submittedName>
        <fullName evidence="4">Acetone carboxylase beta subunit</fullName>
        <ecNumber evidence="4">6.4.1.6</ecNumber>
    </submittedName>
</protein>
<dbReference type="Pfam" id="PF19278">
    <property type="entry name" value="Hydant_A_C"/>
    <property type="match status" value="1"/>
</dbReference>
<organism evidence="4 5">
    <name type="scientific">Rohdeia mirabilis</name>
    <dbReference type="NCBI Taxonomy" id="2528008"/>
    <lineage>
        <taxon>Bacteria</taxon>
        <taxon>Pseudomonadati</taxon>
        <taxon>Planctomycetota</taxon>
        <taxon>Planctomycetia</taxon>
        <taxon>Planctomycetia incertae sedis</taxon>
        <taxon>Rohdeia</taxon>
    </lineage>
</organism>
<dbReference type="InterPro" id="IPR049517">
    <property type="entry name" value="ACX-like_C"/>
</dbReference>
<sequence>MWAVATFGIDTGGTFTDLVRLDADGTETVHKRPSTPDDPGRAVLEALAAAGGAGAADHVVHGTTVALNALLTGRTARTALVTNTGFRDLVEIGRQTRPDLYALEPRRPRPLVPRELRFEVAQRSYPARADDLAEDGTDAGPLVEALHPGDEELARLLAKLRRARVASVAVCLLHAYADPAIEERVARALEPLGVPITCSSSLLREHREFERFATAVVNAALVPLVRAYLGPLAERVAPARLSILQSSGGHLPSGRAGDEPVRVLTSGPAGGVVGAQAAARDSGHPELVALDMGGTSTDVACVRSGLAASSERDAAAVVTDLPEVGGHPIAVPSLDLHTIGCGGGSMVRLDAAGALHAGPDSAGAHPGPVAYGRSDVATVTDAHVLLGHVASGAFVGGELELDTDAVARAFEALGRKLGATPERTARAVLGSARAAMRRAIAAMTHQRGRDPMTLPLVAFGGAGGLHAAALAASLSMPCAIVPRHPGALSAWGMTRARARREAALSVLVPLAKCGPRERARRAAELVERVRAELSGDPGSGRIHVTRSVDLRYRGQAYELRLPDGPGLAEAFHAAHTALYGHRFDDERIEVVRLRVVAERGRDVASSDGAAGRAAIRRGQAPAAAHLGRRPVRLDPASDRVEQADLWLRDGLREGHELSGPAVVQEYSGTTLVPAGWTARVTRGAHLELRAPRSKSGRNEA</sequence>
<dbReference type="Pfam" id="PF01968">
    <property type="entry name" value="Hydantoinase_A"/>
    <property type="match status" value="1"/>
</dbReference>